<evidence type="ECO:0000313" key="2">
    <source>
        <dbReference type="Proteomes" id="UP000579153"/>
    </source>
</evidence>
<name>A0A7W9G1X2_9ACTN</name>
<proteinExistence type="predicted"/>
<comment type="caution">
    <text evidence="1">The sequence shown here is derived from an EMBL/GenBank/DDBJ whole genome shotgun (WGS) entry which is preliminary data.</text>
</comment>
<dbReference type="RefSeq" id="WP_185069249.1">
    <property type="nucleotide sequence ID" value="NZ_JACHMB010000001.1"/>
</dbReference>
<keyword evidence="2" id="KW-1185">Reference proteome</keyword>
<dbReference type="EMBL" id="JACHMB010000001">
    <property type="protein sequence ID" value="MBB5775584.1"/>
    <property type="molecule type" value="Genomic_DNA"/>
</dbReference>
<accession>A0A7W9G1X2</accession>
<reference evidence="1 2" key="1">
    <citation type="submission" date="2020-08" db="EMBL/GenBank/DDBJ databases">
        <title>Sequencing the genomes of 1000 actinobacteria strains.</title>
        <authorList>
            <person name="Klenk H.-P."/>
        </authorList>
    </citation>
    <scope>NUCLEOTIDE SEQUENCE [LARGE SCALE GENOMIC DNA]</scope>
    <source>
        <strain evidence="1 2">DSM 45507</strain>
    </source>
</reference>
<protein>
    <submittedName>
        <fullName evidence="1">Acetoin utilization deacetylase AcuC-like enzyme</fullName>
    </submittedName>
</protein>
<dbReference type="AlphaFoldDB" id="A0A7W9G1X2"/>
<sequence length="106" mass="11047">MTGLEIALGAVGQEASRIRAHGEDYDAALQPLKARGDGVSSWGDDGLFAVFTNAYAECRATAMAALTGLSAEMSGTGEGLQKAVRNTAETEAANVQNTEQLGRTWV</sequence>
<evidence type="ECO:0000313" key="1">
    <source>
        <dbReference type="EMBL" id="MBB5775584.1"/>
    </source>
</evidence>
<dbReference type="Proteomes" id="UP000579153">
    <property type="component" value="Unassembled WGS sequence"/>
</dbReference>
<gene>
    <name evidence="1" type="ORF">HD596_002340</name>
</gene>
<organism evidence="1 2">
    <name type="scientific">Nonomuraea jabiensis</name>
    <dbReference type="NCBI Taxonomy" id="882448"/>
    <lineage>
        <taxon>Bacteria</taxon>
        <taxon>Bacillati</taxon>
        <taxon>Actinomycetota</taxon>
        <taxon>Actinomycetes</taxon>
        <taxon>Streptosporangiales</taxon>
        <taxon>Streptosporangiaceae</taxon>
        <taxon>Nonomuraea</taxon>
    </lineage>
</organism>